<sequence length="125" mass="13908">MHPTSTTFTAEEPLSTGLEQYAENLTFLVMSLSPLITLLCLLFPLGELSKAQASRVPVVIYLQIHHICVTWYKIGQATDRWTDKKQALSSVPDLANGLRGLEPSYPTPFSDRLDAHVSEFNSSEN</sequence>
<keyword evidence="1" id="KW-1133">Transmembrane helix</keyword>
<evidence type="ECO:0000256" key="1">
    <source>
        <dbReference type="SAM" id="Phobius"/>
    </source>
</evidence>
<dbReference type="EMBL" id="JAWDGP010007770">
    <property type="protein sequence ID" value="KAK3705533.1"/>
    <property type="molecule type" value="Genomic_DNA"/>
</dbReference>
<comment type="caution">
    <text evidence="2">The sequence shown here is derived from an EMBL/GenBank/DDBJ whole genome shotgun (WGS) entry which is preliminary data.</text>
</comment>
<keyword evidence="1" id="KW-0472">Membrane</keyword>
<feature type="transmembrane region" description="Helical" evidence="1">
    <location>
        <begin position="25"/>
        <end position="45"/>
    </location>
</feature>
<keyword evidence="1" id="KW-0812">Transmembrane</keyword>
<keyword evidence="3" id="KW-1185">Reference proteome</keyword>
<dbReference type="AlphaFoldDB" id="A0AAE0XSQ1"/>
<name>A0AAE0XSQ1_9GAST</name>
<accession>A0AAE0XSQ1</accession>
<evidence type="ECO:0000313" key="2">
    <source>
        <dbReference type="EMBL" id="KAK3705533.1"/>
    </source>
</evidence>
<evidence type="ECO:0000313" key="3">
    <source>
        <dbReference type="Proteomes" id="UP001283361"/>
    </source>
</evidence>
<proteinExistence type="predicted"/>
<gene>
    <name evidence="2" type="ORF">RRG08_041407</name>
</gene>
<dbReference type="Proteomes" id="UP001283361">
    <property type="component" value="Unassembled WGS sequence"/>
</dbReference>
<protein>
    <submittedName>
        <fullName evidence="2">Uncharacterized protein</fullName>
    </submittedName>
</protein>
<organism evidence="2 3">
    <name type="scientific">Elysia crispata</name>
    <name type="common">lettuce slug</name>
    <dbReference type="NCBI Taxonomy" id="231223"/>
    <lineage>
        <taxon>Eukaryota</taxon>
        <taxon>Metazoa</taxon>
        <taxon>Spiralia</taxon>
        <taxon>Lophotrochozoa</taxon>
        <taxon>Mollusca</taxon>
        <taxon>Gastropoda</taxon>
        <taxon>Heterobranchia</taxon>
        <taxon>Euthyneura</taxon>
        <taxon>Panpulmonata</taxon>
        <taxon>Sacoglossa</taxon>
        <taxon>Placobranchoidea</taxon>
        <taxon>Plakobranchidae</taxon>
        <taxon>Elysia</taxon>
    </lineage>
</organism>
<reference evidence="2" key="1">
    <citation type="journal article" date="2023" name="G3 (Bethesda)">
        <title>A reference genome for the long-term kleptoplast-retaining sea slug Elysia crispata morphotype clarki.</title>
        <authorList>
            <person name="Eastman K.E."/>
            <person name="Pendleton A.L."/>
            <person name="Shaikh M.A."/>
            <person name="Suttiyut T."/>
            <person name="Ogas R."/>
            <person name="Tomko P."/>
            <person name="Gavelis G."/>
            <person name="Widhalm J.R."/>
            <person name="Wisecaver J.H."/>
        </authorList>
    </citation>
    <scope>NUCLEOTIDE SEQUENCE</scope>
    <source>
        <strain evidence="2">ECLA1</strain>
    </source>
</reference>